<dbReference type="SMART" id="SM01224">
    <property type="entry name" value="G_gamma"/>
    <property type="match status" value="1"/>
</dbReference>
<evidence type="ECO:0000259" key="2">
    <source>
        <dbReference type="SMART" id="SM01224"/>
    </source>
</evidence>
<dbReference type="Proteomes" id="UP000813463">
    <property type="component" value="Chromosome 1"/>
</dbReference>
<organism evidence="3 4">
    <name type="scientific">Spinacia oleracea</name>
    <name type="common">Spinach</name>
    <dbReference type="NCBI Taxonomy" id="3562"/>
    <lineage>
        <taxon>Eukaryota</taxon>
        <taxon>Viridiplantae</taxon>
        <taxon>Streptophyta</taxon>
        <taxon>Embryophyta</taxon>
        <taxon>Tracheophyta</taxon>
        <taxon>Spermatophyta</taxon>
        <taxon>Magnoliopsida</taxon>
        <taxon>eudicotyledons</taxon>
        <taxon>Gunneridae</taxon>
        <taxon>Pentapetalae</taxon>
        <taxon>Caryophyllales</taxon>
        <taxon>Chenopodiaceae</taxon>
        <taxon>Chenopodioideae</taxon>
        <taxon>Anserineae</taxon>
        <taxon>Spinacia</taxon>
    </lineage>
</organism>
<keyword evidence="3" id="KW-1185">Reference proteome</keyword>
<proteinExistence type="predicted"/>
<keyword evidence="1" id="KW-0175">Coiled coil</keyword>
<gene>
    <name evidence="4" type="primary">LOC110804076</name>
</gene>
<reference evidence="3" key="1">
    <citation type="journal article" date="2021" name="Nat. Commun.">
        <title>Genomic analyses provide insights into spinach domestication and the genetic basis of agronomic traits.</title>
        <authorList>
            <person name="Cai X."/>
            <person name="Sun X."/>
            <person name="Xu C."/>
            <person name="Sun H."/>
            <person name="Wang X."/>
            <person name="Ge C."/>
            <person name="Zhang Z."/>
            <person name="Wang Q."/>
            <person name="Fei Z."/>
            <person name="Jiao C."/>
            <person name="Wang Q."/>
        </authorList>
    </citation>
    <scope>NUCLEOTIDE SEQUENCE [LARGE SCALE GENOMIC DNA]</scope>
    <source>
        <strain evidence="3">cv. Varoflay</strain>
    </source>
</reference>
<dbReference type="PANTHER" id="PTHR32378:SF10">
    <property type="entry name" value="GUANINE NUCLEOTIDE-BINDING PROTEIN SUBUNIT GAMMA 3"/>
    <property type="match status" value="1"/>
</dbReference>
<feature type="coiled-coil region" evidence="1">
    <location>
        <begin position="16"/>
        <end position="43"/>
    </location>
</feature>
<evidence type="ECO:0000313" key="3">
    <source>
        <dbReference type="Proteomes" id="UP000813463"/>
    </source>
</evidence>
<evidence type="ECO:0000313" key="4">
    <source>
        <dbReference type="RefSeq" id="XP_021865334.1"/>
    </source>
</evidence>
<protein>
    <submittedName>
        <fullName evidence="4">Guanine nucleotide-binding protein subunit gamma 3 isoform X1</fullName>
    </submittedName>
</protein>
<feature type="domain" description="G protein gamma" evidence="2">
    <location>
        <begin position="19"/>
        <end position="81"/>
    </location>
</feature>
<sequence length="167" mass="18705">MAEQPMPKSPPGLFAKRRHQAKLQVLEREIGFLEEELKSLDNIQPTSRCCKEINDFVVTKPDPLITTNQKSSPSDCSCSCRRIRGKSCFKSSWTCCFSGCCRSDKEHRQQARTNCCCSRESYCPKCCAIKGCSCYPQNCCLFRLCSNCCCKVKLCPNCVPSCCGSCC</sequence>
<dbReference type="PANTHER" id="PTHR32378">
    <property type="entry name" value="GUANINE NUCLEOTIDE-BINDING PROTEIN SUBUNIT GAMMA 3"/>
    <property type="match status" value="1"/>
</dbReference>
<dbReference type="InterPro" id="IPR055305">
    <property type="entry name" value="GG3-like"/>
</dbReference>
<dbReference type="GeneID" id="110804076"/>
<dbReference type="InterPro" id="IPR015898">
    <property type="entry name" value="G-protein_gamma-like_dom"/>
</dbReference>
<reference evidence="4" key="2">
    <citation type="submission" date="2025-08" db="UniProtKB">
        <authorList>
            <consortium name="RefSeq"/>
        </authorList>
    </citation>
    <scope>IDENTIFICATION</scope>
    <source>
        <tissue evidence="4">Leaf</tissue>
    </source>
</reference>
<evidence type="ECO:0000256" key="1">
    <source>
        <dbReference type="SAM" id="Coils"/>
    </source>
</evidence>
<name>A0A9R0JCE9_SPIOL</name>
<dbReference type="RefSeq" id="XP_021865334.1">
    <property type="nucleotide sequence ID" value="XM_022009642.2"/>
</dbReference>
<dbReference type="KEGG" id="soe:110804076"/>
<dbReference type="OrthoDB" id="1936517at2759"/>
<accession>A0A9R0JCE9</accession>
<dbReference type="AlphaFoldDB" id="A0A9R0JCE9"/>